<name>A0A2G6MTK6_9BACT</name>
<accession>A0A2G6MTK6</accession>
<feature type="domain" description="TonB-dependent receptor-like beta-barrel" evidence="12">
    <location>
        <begin position="224"/>
        <end position="645"/>
    </location>
</feature>
<evidence type="ECO:0000256" key="5">
    <source>
        <dbReference type="ARBA" id="ARBA00022729"/>
    </source>
</evidence>
<keyword evidence="3 10" id="KW-1134">Transmembrane beta strand</keyword>
<sequence length="676" mass="77202">MLHVFLKKIILLLLFLSGLFSILPVTCPASQNTDLTEFSIEELMEIKVTSVSKKSQRLSDSAAAIFVITREEIRRSGVTSIPEALRMAPGVNVARIDANKWAVNCRGFNSRFSPSLQVLVDGRSVYTPSFSGVYWEVTDVLLGDVDRIEVIRGPGATIWGSNAVNGVINIITRRANDTQGGFLQASAGSKEKNMVAARYGGTMGKDRFWRIYAKHRARDDFQYLSGENAGDDWQINQAGFRIDAQLSLTDNFTLQGDIYDGHIHQNLYIYSQNINYNHTPPDYMDEFPVKTDVSGGNIMGRWTKVLSGTSEMSVQIYYDAMYRSEDILNEDRKNVDVEFQHHFGLGFKNDIIWELRLRHSSDDYSGSKVADVDPVRTSDLLYSAFIQDEISLLGDEIKLTIGSKFEHNDYTGLEIQPSTRLLWAPGEHHRLWAAVSRATRIPSRVEANALVYLCGKVQPKSPRNNPSPLYRRFVNNEDQAAETLWAWEAGYRFFPQQNLSIDLALFFNDYQNLRIYSPQDSNYDVVLSNMSNARSWGAEIAVDLTTSRKTQWTLAYSLTYHDYDNDQDFEIDYGFTKHLVSLRGRFDLTENLTLDAWFRYVGKTQANFVFSDTLIYEIDDYANLDLRLGWKIRPDLEFFLTGQNLLQDRHLEFVQEAFSYAVEVPRSVYAGLTYKF</sequence>
<organism evidence="14 15">
    <name type="scientific">Desulfobacter postgatei</name>
    <dbReference type="NCBI Taxonomy" id="2293"/>
    <lineage>
        <taxon>Bacteria</taxon>
        <taxon>Pseudomonadati</taxon>
        <taxon>Thermodesulfobacteriota</taxon>
        <taxon>Desulfobacteria</taxon>
        <taxon>Desulfobacterales</taxon>
        <taxon>Desulfobacteraceae</taxon>
        <taxon>Desulfobacter</taxon>
    </lineage>
</organism>
<evidence type="ECO:0000256" key="11">
    <source>
        <dbReference type="RuleBase" id="RU003357"/>
    </source>
</evidence>
<comment type="similarity">
    <text evidence="10 11">Belongs to the TonB-dependent receptor family.</text>
</comment>
<keyword evidence="4 10" id="KW-0812">Transmembrane</keyword>
<protein>
    <submittedName>
        <fullName evidence="14">TonB-dependent receptor</fullName>
    </submittedName>
</protein>
<evidence type="ECO:0000313" key="14">
    <source>
        <dbReference type="EMBL" id="PIE63355.1"/>
    </source>
</evidence>
<keyword evidence="5" id="KW-0732">Signal</keyword>
<dbReference type="Proteomes" id="UP000231203">
    <property type="component" value="Unassembled WGS sequence"/>
</dbReference>
<evidence type="ECO:0000313" key="15">
    <source>
        <dbReference type="Proteomes" id="UP000231203"/>
    </source>
</evidence>
<evidence type="ECO:0000256" key="9">
    <source>
        <dbReference type="ARBA" id="ARBA00023237"/>
    </source>
</evidence>
<feature type="domain" description="TonB-dependent receptor plug" evidence="13">
    <location>
        <begin position="58"/>
        <end position="167"/>
    </location>
</feature>
<dbReference type="PANTHER" id="PTHR30069">
    <property type="entry name" value="TONB-DEPENDENT OUTER MEMBRANE RECEPTOR"/>
    <property type="match status" value="1"/>
</dbReference>
<evidence type="ECO:0000256" key="8">
    <source>
        <dbReference type="ARBA" id="ARBA00023170"/>
    </source>
</evidence>
<dbReference type="GO" id="GO:0015344">
    <property type="term" value="F:siderophore uptake transmembrane transporter activity"/>
    <property type="evidence" value="ECO:0007669"/>
    <property type="project" value="TreeGrafter"/>
</dbReference>
<dbReference type="Pfam" id="PF07715">
    <property type="entry name" value="Plug"/>
    <property type="match status" value="1"/>
</dbReference>
<evidence type="ECO:0000256" key="1">
    <source>
        <dbReference type="ARBA" id="ARBA00004571"/>
    </source>
</evidence>
<keyword evidence="6 11" id="KW-0798">TonB box</keyword>
<evidence type="ECO:0000256" key="2">
    <source>
        <dbReference type="ARBA" id="ARBA00022448"/>
    </source>
</evidence>
<dbReference type="Gene3D" id="2.170.130.10">
    <property type="entry name" value="TonB-dependent receptor, plug domain"/>
    <property type="match status" value="1"/>
</dbReference>
<dbReference type="SUPFAM" id="SSF56935">
    <property type="entry name" value="Porins"/>
    <property type="match status" value="1"/>
</dbReference>
<evidence type="ECO:0000256" key="10">
    <source>
        <dbReference type="PROSITE-ProRule" id="PRU01360"/>
    </source>
</evidence>
<evidence type="ECO:0000256" key="4">
    <source>
        <dbReference type="ARBA" id="ARBA00022692"/>
    </source>
</evidence>
<comment type="subcellular location">
    <subcellularLocation>
        <location evidence="1 10">Cell outer membrane</location>
        <topology evidence="1 10">Multi-pass membrane protein</topology>
    </subcellularLocation>
</comment>
<comment type="caution">
    <text evidence="14">The sequence shown here is derived from an EMBL/GenBank/DDBJ whole genome shotgun (WGS) entry which is preliminary data.</text>
</comment>
<proteinExistence type="inferred from homology"/>
<dbReference type="PROSITE" id="PS50890">
    <property type="entry name" value="PUA"/>
    <property type="match status" value="1"/>
</dbReference>
<evidence type="ECO:0000256" key="3">
    <source>
        <dbReference type="ARBA" id="ARBA00022452"/>
    </source>
</evidence>
<evidence type="ECO:0000256" key="6">
    <source>
        <dbReference type="ARBA" id="ARBA00023077"/>
    </source>
</evidence>
<dbReference type="InterPro" id="IPR037066">
    <property type="entry name" value="Plug_dom_sf"/>
</dbReference>
<keyword evidence="8 14" id="KW-0675">Receptor</keyword>
<evidence type="ECO:0000259" key="13">
    <source>
        <dbReference type="Pfam" id="PF07715"/>
    </source>
</evidence>
<gene>
    <name evidence="14" type="ORF">CSA25_00760</name>
</gene>
<reference evidence="14 15" key="1">
    <citation type="submission" date="2017-10" db="EMBL/GenBank/DDBJ databases">
        <title>Novel microbial diversity and functional potential in the marine mammal oral microbiome.</title>
        <authorList>
            <person name="Dudek N.K."/>
            <person name="Sun C.L."/>
            <person name="Burstein D."/>
            <person name="Kantor R.S."/>
            <person name="Aliaga Goltsman D.S."/>
            <person name="Bik E.M."/>
            <person name="Thomas B.C."/>
            <person name="Banfield J.F."/>
            <person name="Relman D.A."/>
        </authorList>
    </citation>
    <scope>NUCLEOTIDE SEQUENCE [LARGE SCALE GENOMIC DNA]</scope>
    <source>
        <strain evidence="14">DOLJORAL78_47_202</strain>
    </source>
</reference>
<dbReference type="Pfam" id="PF00593">
    <property type="entry name" value="TonB_dep_Rec_b-barrel"/>
    <property type="match status" value="1"/>
</dbReference>
<dbReference type="InterPro" id="IPR036942">
    <property type="entry name" value="Beta-barrel_TonB_sf"/>
</dbReference>
<dbReference type="AlphaFoldDB" id="A0A2G6MTK6"/>
<dbReference type="InterPro" id="IPR039426">
    <property type="entry name" value="TonB-dep_rcpt-like"/>
</dbReference>
<dbReference type="Gene3D" id="2.40.170.20">
    <property type="entry name" value="TonB-dependent receptor, beta-barrel domain"/>
    <property type="match status" value="1"/>
</dbReference>
<dbReference type="GO" id="GO:0009279">
    <property type="term" value="C:cell outer membrane"/>
    <property type="evidence" value="ECO:0007669"/>
    <property type="project" value="UniProtKB-SubCell"/>
</dbReference>
<evidence type="ECO:0000256" key="7">
    <source>
        <dbReference type="ARBA" id="ARBA00023136"/>
    </source>
</evidence>
<keyword evidence="2 10" id="KW-0813">Transport</keyword>
<keyword evidence="7 10" id="KW-0472">Membrane</keyword>
<dbReference type="InterPro" id="IPR012910">
    <property type="entry name" value="Plug_dom"/>
</dbReference>
<dbReference type="PROSITE" id="PS52016">
    <property type="entry name" value="TONB_DEPENDENT_REC_3"/>
    <property type="match status" value="1"/>
</dbReference>
<dbReference type="CDD" id="cd01347">
    <property type="entry name" value="ligand_gated_channel"/>
    <property type="match status" value="1"/>
</dbReference>
<dbReference type="InterPro" id="IPR000531">
    <property type="entry name" value="Beta-barrel_TonB"/>
</dbReference>
<keyword evidence="9 10" id="KW-0998">Cell outer membrane</keyword>
<dbReference type="PANTHER" id="PTHR30069:SF29">
    <property type="entry name" value="HEMOGLOBIN AND HEMOGLOBIN-HAPTOGLOBIN-BINDING PROTEIN 1-RELATED"/>
    <property type="match status" value="1"/>
</dbReference>
<dbReference type="EMBL" id="PDTI01000009">
    <property type="protein sequence ID" value="PIE63355.1"/>
    <property type="molecule type" value="Genomic_DNA"/>
</dbReference>
<evidence type="ECO:0000259" key="12">
    <source>
        <dbReference type="Pfam" id="PF00593"/>
    </source>
</evidence>
<dbReference type="GO" id="GO:0044718">
    <property type="term" value="P:siderophore transmembrane transport"/>
    <property type="evidence" value="ECO:0007669"/>
    <property type="project" value="TreeGrafter"/>
</dbReference>